<organism evidence="2 3">
    <name type="scientific">Mya arenaria</name>
    <name type="common">Soft-shell clam</name>
    <dbReference type="NCBI Taxonomy" id="6604"/>
    <lineage>
        <taxon>Eukaryota</taxon>
        <taxon>Metazoa</taxon>
        <taxon>Spiralia</taxon>
        <taxon>Lophotrochozoa</taxon>
        <taxon>Mollusca</taxon>
        <taxon>Bivalvia</taxon>
        <taxon>Autobranchia</taxon>
        <taxon>Heteroconchia</taxon>
        <taxon>Euheterodonta</taxon>
        <taxon>Imparidentia</taxon>
        <taxon>Neoheterodontei</taxon>
        <taxon>Myida</taxon>
        <taxon>Myoidea</taxon>
        <taxon>Myidae</taxon>
        <taxon>Mya</taxon>
    </lineage>
</organism>
<reference evidence="2" key="1">
    <citation type="submission" date="2022-11" db="EMBL/GenBank/DDBJ databases">
        <title>Centuries of genome instability and evolution in soft-shell clam transmissible cancer (bioRxiv).</title>
        <authorList>
            <person name="Hart S.F.M."/>
            <person name="Yonemitsu M.A."/>
            <person name="Giersch R.M."/>
            <person name="Beal B.F."/>
            <person name="Arriagada G."/>
            <person name="Davis B.W."/>
            <person name="Ostrander E.A."/>
            <person name="Goff S.P."/>
            <person name="Metzger M.J."/>
        </authorList>
    </citation>
    <scope>NUCLEOTIDE SEQUENCE</scope>
    <source>
        <strain evidence="2">MELC-2E11</strain>
        <tissue evidence="2">Siphon/mantle</tissue>
    </source>
</reference>
<dbReference type="EMBL" id="CP111027">
    <property type="protein sequence ID" value="WAR29859.1"/>
    <property type="molecule type" value="Genomic_DNA"/>
</dbReference>
<feature type="transmembrane region" description="Helical" evidence="1">
    <location>
        <begin position="12"/>
        <end position="30"/>
    </location>
</feature>
<evidence type="ECO:0000313" key="2">
    <source>
        <dbReference type="EMBL" id="WAR29859.1"/>
    </source>
</evidence>
<name>A0ABY7G914_MYAAR</name>
<keyword evidence="1" id="KW-0812">Transmembrane</keyword>
<evidence type="ECO:0000313" key="3">
    <source>
        <dbReference type="Proteomes" id="UP001164746"/>
    </source>
</evidence>
<protein>
    <submittedName>
        <fullName evidence="2">Uncharacterized protein</fullName>
    </submittedName>
</protein>
<keyword evidence="3" id="KW-1185">Reference proteome</keyword>
<dbReference type="Proteomes" id="UP001164746">
    <property type="component" value="Chromosome 16"/>
</dbReference>
<sequence length="118" mass="13955">MPLTISRHKKRYILPIIIFVFILMTTYSWLSKTFQTDELKRSAELSAELAILQRKANAENEVAAGFRRVIDYLKFDIEYYEWSALKWMLSDDSLHNVKQLAFEVHLFPPPFESEIEIV</sequence>
<gene>
    <name evidence="2" type="ORF">MAR_003427</name>
</gene>
<accession>A0ABY7G914</accession>
<keyword evidence="1" id="KW-1133">Transmembrane helix</keyword>
<keyword evidence="1" id="KW-0472">Membrane</keyword>
<proteinExistence type="predicted"/>
<evidence type="ECO:0000256" key="1">
    <source>
        <dbReference type="SAM" id="Phobius"/>
    </source>
</evidence>